<dbReference type="EMBL" id="JABTTQ020003333">
    <property type="protein sequence ID" value="KAK6118536.1"/>
    <property type="molecule type" value="Genomic_DNA"/>
</dbReference>
<proteinExistence type="predicted"/>
<dbReference type="PANTHER" id="PTHR22684">
    <property type="entry name" value="NULP1-RELATED"/>
    <property type="match status" value="1"/>
</dbReference>
<evidence type="ECO:0000256" key="1">
    <source>
        <dbReference type="SAM" id="MobiDB-lite"/>
    </source>
</evidence>
<accession>A0ABR0U7T9</accession>
<feature type="region of interest" description="Disordered" evidence="1">
    <location>
        <begin position="96"/>
        <end position="133"/>
    </location>
</feature>
<dbReference type="Proteomes" id="UP001318860">
    <property type="component" value="Unassembled WGS sequence"/>
</dbReference>
<feature type="region of interest" description="Disordered" evidence="1">
    <location>
        <begin position="1"/>
        <end position="59"/>
    </location>
</feature>
<sequence length="686" mass="78037">MSARMMKKVLKEQEAALQQQQQLNSEDDSGSPHSLPPTRNHFDLLEDEDDNSSSETCYDHHSDQDVHLIMLFISDGNCQQEKGKIAVETSKCAIASKHSSTEKDAAKTGPMPNVKSKKKKNKKKIGEDYSPITENDARSSNLMLESLSLGASSSGHQLIAPNPAKSKLVNIDSNDIMLKKQQKCSVLQVDPKFLSAENELRRIFGPTGCAKFTYAYQLETHESAQDTMFPSLYQISQLHQKPIASFVQLSSSNDQSFTWNFHFRHNLRDSEITDMITLLGLIEDVNLVEGADDVRSNLESADSYKSSIVLMVGDYGYVHSSSYAQAQRGFEAAKAIHDLNGIGSILLNHPYHIDSLITLADYFKFTGEHQMSADATAKCLYAMECAWHPLFTPWKNCQLKYVHDTNKPFFSSVFTHMKNMDRGCHRSALEICKLLLSLDSDDPMGAMLCIDYYSLRAEEYAWLERFAEEYKCDNSLWLFPNFSFSLAVCRFYLERDEHANNRQMDIGKAGSFDLMNQALMLHPSVLKKLVVKVPLKDRKWTTLLKHSFFGSEQTGSPSLDHLIAIYVERSYLLWRLLNCRTFCMTRHFWSLRCWESKDVTYSHLLVSEFSDSVPTMPPDNLQDFIVDQRGGVEHREQFPDIPENHMIRDVSNRNALAVLFESMLPWVNYGTGEGEHIQNDLPAASR</sequence>
<protein>
    <recommendedName>
        <fullName evidence="4">Transcription factor 25</fullName>
    </recommendedName>
</protein>
<dbReference type="PANTHER" id="PTHR22684:SF0">
    <property type="entry name" value="RIBOSOME QUALITY CONTROL COMPLEX SUBUNIT TCF25"/>
    <property type="match status" value="1"/>
</dbReference>
<dbReference type="Pfam" id="PF04910">
    <property type="entry name" value="Tcf25"/>
    <property type="match status" value="1"/>
</dbReference>
<evidence type="ECO:0000313" key="2">
    <source>
        <dbReference type="EMBL" id="KAK6118536.1"/>
    </source>
</evidence>
<evidence type="ECO:0008006" key="4">
    <source>
        <dbReference type="Google" id="ProtNLM"/>
    </source>
</evidence>
<dbReference type="InterPro" id="IPR006994">
    <property type="entry name" value="TCF25/Rqc1"/>
</dbReference>
<reference evidence="2 3" key="1">
    <citation type="journal article" date="2021" name="Comput. Struct. Biotechnol. J.">
        <title>De novo genome assembly of the potent medicinal plant Rehmannia glutinosa using nanopore technology.</title>
        <authorList>
            <person name="Ma L."/>
            <person name="Dong C."/>
            <person name="Song C."/>
            <person name="Wang X."/>
            <person name="Zheng X."/>
            <person name="Niu Y."/>
            <person name="Chen S."/>
            <person name="Feng W."/>
        </authorList>
    </citation>
    <scope>NUCLEOTIDE SEQUENCE [LARGE SCALE GENOMIC DNA]</scope>
    <source>
        <strain evidence="2">DH-2019</strain>
    </source>
</reference>
<keyword evidence="3" id="KW-1185">Reference proteome</keyword>
<evidence type="ECO:0000313" key="3">
    <source>
        <dbReference type="Proteomes" id="UP001318860"/>
    </source>
</evidence>
<organism evidence="2 3">
    <name type="scientific">Rehmannia glutinosa</name>
    <name type="common">Chinese foxglove</name>
    <dbReference type="NCBI Taxonomy" id="99300"/>
    <lineage>
        <taxon>Eukaryota</taxon>
        <taxon>Viridiplantae</taxon>
        <taxon>Streptophyta</taxon>
        <taxon>Embryophyta</taxon>
        <taxon>Tracheophyta</taxon>
        <taxon>Spermatophyta</taxon>
        <taxon>Magnoliopsida</taxon>
        <taxon>eudicotyledons</taxon>
        <taxon>Gunneridae</taxon>
        <taxon>Pentapetalae</taxon>
        <taxon>asterids</taxon>
        <taxon>lamiids</taxon>
        <taxon>Lamiales</taxon>
        <taxon>Orobanchaceae</taxon>
        <taxon>Rehmannieae</taxon>
        <taxon>Rehmannia</taxon>
    </lineage>
</organism>
<gene>
    <name evidence="2" type="ORF">DH2020_047721</name>
</gene>
<name>A0ABR0U7T9_REHGL</name>
<comment type="caution">
    <text evidence="2">The sequence shown here is derived from an EMBL/GenBank/DDBJ whole genome shotgun (WGS) entry which is preliminary data.</text>
</comment>